<dbReference type="Gene3D" id="1.25.40.10">
    <property type="entry name" value="Tetratricopeptide repeat domain"/>
    <property type="match status" value="9"/>
</dbReference>
<dbReference type="InterPro" id="IPR039565">
    <property type="entry name" value="BamD-like"/>
</dbReference>
<evidence type="ECO:0000256" key="2">
    <source>
        <dbReference type="ARBA" id="ARBA00022737"/>
    </source>
</evidence>
<comment type="caution">
    <text evidence="7">The sequence shown here is derived from an EMBL/GenBank/DDBJ whole genome shotgun (WGS) entry which is preliminary data.</text>
</comment>
<evidence type="ECO:0000256" key="5">
    <source>
        <dbReference type="SAM" id="SignalP"/>
    </source>
</evidence>
<gene>
    <name evidence="7" type="ORF">C5O19_09225</name>
</gene>
<dbReference type="PANTHER" id="PTHR45586:SF1">
    <property type="entry name" value="LIPOPOLYSACCHARIDE ASSEMBLY PROTEIN B"/>
    <property type="match status" value="1"/>
</dbReference>
<organism evidence="7 8">
    <name type="scientific">Siphonobacter curvatus</name>
    <dbReference type="NCBI Taxonomy" id="2094562"/>
    <lineage>
        <taxon>Bacteria</taxon>
        <taxon>Pseudomonadati</taxon>
        <taxon>Bacteroidota</taxon>
        <taxon>Cytophagia</taxon>
        <taxon>Cytophagales</taxon>
        <taxon>Cytophagaceae</taxon>
        <taxon>Siphonobacter</taxon>
    </lineage>
</organism>
<dbReference type="SUPFAM" id="SSF48452">
    <property type="entry name" value="TPR-like"/>
    <property type="match status" value="5"/>
</dbReference>
<reference evidence="8" key="1">
    <citation type="submission" date="2018-02" db="EMBL/GenBank/DDBJ databases">
        <title>Genome sequencing of Solimonas sp. HR-BB.</title>
        <authorList>
            <person name="Lee Y."/>
            <person name="Jeon C.O."/>
        </authorList>
    </citation>
    <scope>NUCLEOTIDE SEQUENCE [LARGE SCALE GENOMIC DNA]</scope>
    <source>
        <strain evidence="8">HR-U</strain>
    </source>
</reference>
<dbReference type="Pfam" id="PF13174">
    <property type="entry name" value="TPR_6"/>
    <property type="match status" value="2"/>
</dbReference>
<evidence type="ECO:0000256" key="1">
    <source>
        <dbReference type="ARBA" id="ARBA00022729"/>
    </source>
</evidence>
<dbReference type="InterPro" id="IPR051012">
    <property type="entry name" value="CellSynth/LPSAsmb/PSIAsmb"/>
</dbReference>
<evidence type="ECO:0000259" key="6">
    <source>
        <dbReference type="Pfam" id="PF13525"/>
    </source>
</evidence>
<keyword evidence="8" id="KW-1185">Reference proteome</keyword>
<dbReference type="InterPro" id="IPR011990">
    <property type="entry name" value="TPR-like_helical_dom_sf"/>
</dbReference>
<feature type="repeat" description="TPR" evidence="4">
    <location>
        <begin position="119"/>
        <end position="152"/>
    </location>
</feature>
<evidence type="ECO:0000313" key="8">
    <source>
        <dbReference type="Proteomes" id="UP000239590"/>
    </source>
</evidence>
<keyword evidence="3 4" id="KW-0802">TPR repeat</keyword>
<keyword evidence="2" id="KW-0677">Repeat</keyword>
<dbReference type="PROSITE" id="PS50005">
    <property type="entry name" value="TPR"/>
    <property type="match status" value="4"/>
</dbReference>
<sequence length="1010" mass="114371">MLINQPISMRTRRLSLVGSCLLSLYSGQALWAQNTLNYTTPDAHYRSGIEFVEKKNYASARQEFQRFLETNKGLLTSNDLNAVNAEYYIAMSALYLNQAEAEILAERFIKNHGDHPAARQLYADLGNFYYNSGDYAKAIPYLEKASGTEAAFKLGMAQYYNQNYESALKAFDPVKGGASEYASAASYYSGVIEYNNGNYPAAISDFRRIENSKDFGNEVPGWIAHSYYRQGQYDPLLSYAEPILRKGNKSGKRLDELSLLVADVYFQKGNYAKAAEYYKMHTNFRGGKLPVPAAYRYGYSLYRQNDFNGAIAALKPLAASKDTVGQYSSYYMGISYLNTENLQYSLAALDQARKLSFNKSVQEDAAFNHAKVQLDLGNGNESVKEFDQFIKTYPNSAYLNESKELRGEGLLLSNNYALILDYLDKERNLTAKQRNQYQQAAYNLGINAFNAERFDQAIVSFDKSLKYTDNRDLSVAARFWKAEAISAQQKYAEVIPQYTQLIASSDNSTIVPDFRIRSRYGLGYAYYNTREYDKASTQFKAYTDAVRGLPAEDRRNYEDAMIRLADTYLVAKRYDEATRIYDQVVVTGKSDKDNALYNKGISLLYTDKYAEARTTLNQLLNQYPNSAYVDDAMFQLGMVELNQQNYTGAVSQFTRLIQRQPQSPILHAGYLQRAIAYSNLKKYDEAIADYQVILTKYATSKSAESALLGVQDALNSVGRPEEFSSIIKGYEQSNPSDGSLEKIKYDAAKNMYFSEKYAQAITAIQEFLQKYPNSSSAPEALYYLADSYYRTEDRTSALQYFYRVIRDNKTQFVGRAAQRAAELEYQNENYRGAVSNYQTLLRSSTNKKDQVAAQLGLMDAYYKLAKYDSSSVYAKDVINGGNAVMGAQNRAQLFSGKIALARNDSKKAIEEFEKTAKLAKDSYGAEAIYNVALILYKEKKCKESRDKIINELKEQFTDQQWIDRGFLLLADVYVCLNEAFQAKALLNTIIEGAEDKTIVEEARKKLAALK</sequence>
<dbReference type="Proteomes" id="UP000239590">
    <property type="component" value="Unassembled WGS sequence"/>
</dbReference>
<evidence type="ECO:0000256" key="4">
    <source>
        <dbReference type="PROSITE-ProRule" id="PRU00339"/>
    </source>
</evidence>
<feature type="repeat" description="TPR" evidence="4">
    <location>
        <begin position="438"/>
        <end position="471"/>
    </location>
</feature>
<dbReference type="EMBL" id="PTRA01000001">
    <property type="protein sequence ID" value="PQA59787.1"/>
    <property type="molecule type" value="Genomic_DNA"/>
</dbReference>
<feature type="repeat" description="TPR" evidence="4">
    <location>
        <begin position="778"/>
        <end position="811"/>
    </location>
</feature>
<feature type="signal peptide" evidence="5">
    <location>
        <begin position="1"/>
        <end position="31"/>
    </location>
</feature>
<proteinExistence type="predicted"/>
<dbReference type="AlphaFoldDB" id="A0A2S7IPY9"/>
<feature type="repeat" description="TPR" evidence="4">
    <location>
        <begin position="630"/>
        <end position="663"/>
    </location>
</feature>
<accession>A0A2S7IPY9</accession>
<dbReference type="Pfam" id="PF13181">
    <property type="entry name" value="TPR_8"/>
    <property type="match status" value="1"/>
</dbReference>
<dbReference type="Pfam" id="PF13525">
    <property type="entry name" value="YfiO"/>
    <property type="match status" value="1"/>
</dbReference>
<dbReference type="OrthoDB" id="9814448at2"/>
<dbReference type="InterPro" id="IPR019734">
    <property type="entry name" value="TPR_rpt"/>
</dbReference>
<protein>
    <recommendedName>
        <fullName evidence="6">Outer membrane lipoprotein BamD-like domain-containing protein</fullName>
    </recommendedName>
</protein>
<name>A0A2S7IPY9_9BACT</name>
<dbReference type="PANTHER" id="PTHR45586">
    <property type="entry name" value="TPR REPEAT-CONTAINING PROTEIN PA4667"/>
    <property type="match status" value="1"/>
</dbReference>
<feature type="chain" id="PRO_5015645785" description="Outer membrane lipoprotein BamD-like domain-containing protein" evidence="5">
    <location>
        <begin position="32"/>
        <end position="1010"/>
    </location>
</feature>
<dbReference type="Pfam" id="PF13432">
    <property type="entry name" value="TPR_16"/>
    <property type="match status" value="3"/>
</dbReference>
<dbReference type="SMART" id="SM00028">
    <property type="entry name" value="TPR"/>
    <property type="match status" value="12"/>
</dbReference>
<evidence type="ECO:0000313" key="7">
    <source>
        <dbReference type="EMBL" id="PQA59787.1"/>
    </source>
</evidence>
<feature type="domain" description="Outer membrane lipoprotein BamD-like" evidence="6">
    <location>
        <begin position="591"/>
        <end position="668"/>
    </location>
</feature>
<evidence type="ECO:0000256" key="3">
    <source>
        <dbReference type="ARBA" id="ARBA00022803"/>
    </source>
</evidence>
<keyword evidence="1 5" id="KW-0732">Signal</keyword>